<evidence type="ECO:0000256" key="1">
    <source>
        <dbReference type="SAM" id="Phobius"/>
    </source>
</evidence>
<keyword evidence="1" id="KW-0472">Membrane</keyword>
<name>A0ABV4JFU0_9ENTR</name>
<organism evidence="2 3">
    <name type="scientific">Enterobacter rongchengensis</name>
    <dbReference type="NCBI Taxonomy" id="3030999"/>
    <lineage>
        <taxon>Bacteria</taxon>
        <taxon>Pseudomonadati</taxon>
        <taxon>Pseudomonadota</taxon>
        <taxon>Gammaproteobacteria</taxon>
        <taxon>Enterobacterales</taxon>
        <taxon>Enterobacteriaceae</taxon>
        <taxon>Enterobacter</taxon>
    </lineage>
</organism>
<proteinExistence type="predicted"/>
<dbReference type="Proteomes" id="UP001567731">
    <property type="component" value="Unassembled WGS sequence"/>
</dbReference>
<protein>
    <recommendedName>
        <fullName evidence="4">DUF4231 domain-containing protein</fullName>
    </recommendedName>
</protein>
<accession>A0ABV4JFU0</accession>
<evidence type="ECO:0000313" key="3">
    <source>
        <dbReference type="Proteomes" id="UP001567731"/>
    </source>
</evidence>
<feature type="transmembrane region" description="Helical" evidence="1">
    <location>
        <begin position="56"/>
        <end position="74"/>
    </location>
</feature>
<sequence length="87" mass="9898">MRNIPARDEIAASEKLYEKVRNNPLKHYRFYKGLLVRSGLFSFFSLFKCLSTDKRIYLGITATGLLSCLTVYLFPDKLAQAIAVFSG</sequence>
<comment type="caution">
    <text evidence="2">The sequence shown here is derived from an EMBL/GenBank/DDBJ whole genome shotgun (WGS) entry which is preliminary data.</text>
</comment>
<evidence type="ECO:0008006" key="4">
    <source>
        <dbReference type="Google" id="ProtNLM"/>
    </source>
</evidence>
<keyword evidence="1" id="KW-0812">Transmembrane</keyword>
<keyword evidence="1" id="KW-1133">Transmembrane helix</keyword>
<dbReference type="EMBL" id="JAUEHC010000018">
    <property type="protein sequence ID" value="MEZ4052390.1"/>
    <property type="molecule type" value="Genomic_DNA"/>
</dbReference>
<gene>
    <name evidence="2" type="ORF">QVM81_12445</name>
</gene>
<dbReference type="RefSeq" id="WP_223239925.1">
    <property type="nucleotide sequence ID" value="NZ_JAUEHC010000018.1"/>
</dbReference>
<keyword evidence="3" id="KW-1185">Reference proteome</keyword>
<evidence type="ECO:0000313" key="2">
    <source>
        <dbReference type="EMBL" id="MEZ4052390.1"/>
    </source>
</evidence>
<reference evidence="2 3" key="1">
    <citation type="submission" date="2023-06" db="EMBL/GenBank/DDBJ databases">
        <title>Genome characterization of Enterobacterales and Pseudomonas spp isolates with different phenotypes to cefepime-taniborbactam.</title>
        <authorList>
            <person name="Hernandez-Garcia M."/>
            <person name="Garcia-Castillo M."/>
            <person name="Ruiz-Garbajosa P."/>
            <person name="Canton R."/>
        </authorList>
    </citation>
    <scope>NUCLEOTIDE SEQUENCE [LARGE SCALE GENOMIC DNA]</scope>
    <source>
        <strain evidence="2 3">A003</strain>
    </source>
</reference>